<dbReference type="GO" id="GO:0003830">
    <property type="term" value="F:beta-1,4-mannosylglycoprotein 4-beta-N-acetylglucosaminyltransferase activity"/>
    <property type="evidence" value="ECO:0007669"/>
    <property type="project" value="InterPro"/>
</dbReference>
<evidence type="ECO:0000313" key="3">
    <source>
        <dbReference type="Proteomes" id="UP001194580"/>
    </source>
</evidence>
<keyword evidence="1" id="KW-1133">Transmembrane helix</keyword>
<dbReference type="EMBL" id="JAAAIL010000039">
    <property type="protein sequence ID" value="KAG0280955.1"/>
    <property type="molecule type" value="Genomic_DNA"/>
</dbReference>
<dbReference type="PANTHER" id="PTHR12224">
    <property type="entry name" value="BETA-1,4-MANNOSYL-GLYCOPROTEIN BETA-1,4-N-ACETYLGLUCOSAMINYL-TRANSFERASE"/>
    <property type="match status" value="1"/>
</dbReference>
<keyword evidence="3" id="KW-1185">Reference proteome</keyword>
<keyword evidence="1" id="KW-0812">Transmembrane</keyword>
<evidence type="ECO:0000256" key="1">
    <source>
        <dbReference type="SAM" id="Phobius"/>
    </source>
</evidence>
<dbReference type="GO" id="GO:0016020">
    <property type="term" value="C:membrane"/>
    <property type="evidence" value="ECO:0007669"/>
    <property type="project" value="InterPro"/>
</dbReference>
<dbReference type="Proteomes" id="UP001194580">
    <property type="component" value="Unassembled WGS sequence"/>
</dbReference>
<feature type="transmembrane region" description="Helical" evidence="1">
    <location>
        <begin position="12"/>
        <end position="34"/>
    </location>
</feature>
<feature type="non-terminal residue" evidence="2">
    <location>
        <position position="264"/>
    </location>
</feature>
<protein>
    <submittedName>
        <fullName evidence="2">Uncharacterized protein</fullName>
    </submittedName>
</protein>
<comment type="caution">
    <text evidence="2">The sequence shown here is derived from an EMBL/GenBank/DDBJ whole genome shotgun (WGS) entry which is preliminary data.</text>
</comment>
<accession>A0AAD4DL39</accession>
<reference evidence="2" key="1">
    <citation type="journal article" date="2020" name="Fungal Divers.">
        <title>Resolving the Mortierellaceae phylogeny through synthesis of multi-gene phylogenetics and phylogenomics.</title>
        <authorList>
            <person name="Vandepol N."/>
            <person name="Liber J."/>
            <person name="Desiro A."/>
            <person name="Na H."/>
            <person name="Kennedy M."/>
            <person name="Barry K."/>
            <person name="Grigoriev I.V."/>
            <person name="Miller A.N."/>
            <person name="O'Donnell K."/>
            <person name="Stajich J.E."/>
            <person name="Bonito G."/>
        </authorList>
    </citation>
    <scope>NUCLEOTIDE SEQUENCE</scope>
    <source>
        <strain evidence="2">NRRL 28262</strain>
    </source>
</reference>
<dbReference type="AlphaFoldDB" id="A0AAD4DL39"/>
<dbReference type="PANTHER" id="PTHR12224:SF0">
    <property type="entry name" value="BETA-1,4-MANNOSYL-GLYCOPROTEIN 4-BETA-N-ACETYLGLUCOSAMINYLTRANSFERASE"/>
    <property type="match status" value="1"/>
</dbReference>
<gene>
    <name evidence="2" type="ORF">BGZ95_007809</name>
</gene>
<dbReference type="GO" id="GO:0006044">
    <property type="term" value="P:N-acetylglucosamine metabolic process"/>
    <property type="evidence" value="ECO:0007669"/>
    <property type="project" value="TreeGrafter"/>
</dbReference>
<name>A0AAD4DL39_9FUNG</name>
<dbReference type="Pfam" id="PF04724">
    <property type="entry name" value="Glyco_transf_17"/>
    <property type="match status" value="1"/>
</dbReference>
<proteinExistence type="predicted"/>
<dbReference type="InterPro" id="IPR006813">
    <property type="entry name" value="Glyco_trans_17"/>
</dbReference>
<evidence type="ECO:0000313" key="2">
    <source>
        <dbReference type="EMBL" id="KAG0280955.1"/>
    </source>
</evidence>
<keyword evidence="1" id="KW-0472">Membrane</keyword>
<organism evidence="2 3">
    <name type="scientific">Linnemannia exigua</name>
    <dbReference type="NCBI Taxonomy" id="604196"/>
    <lineage>
        <taxon>Eukaryota</taxon>
        <taxon>Fungi</taxon>
        <taxon>Fungi incertae sedis</taxon>
        <taxon>Mucoromycota</taxon>
        <taxon>Mortierellomycotina</taxon>
        <taxon>Mortierellomycetes</taxon>
        <taxon>Mortierellales</taxon>
        <taxon>Mortierellaceae</taxon>
        <taxon>Linnemannia</taxon>
    </lineage>
</organism>
<sequence length="264" mass="30265">MTLSARTFRRRIFALFATIVVGAVVVFTLFPYLLIDLGYLARPLWDKRPIHFDKVLIQHYAEGMSMKDRCEAHGWTYNPDPTAPQPKVYDAVIFSVELDMLEIRMRELWDVVDKFVILESNGTFTGLPKEQVFAKHRGRFAFAESKIVYKSLPLGALKPGETAWDNEGRTRDAMMDVLVDAGLQPGDLITSVDTDEVIRRHTLELLKLCTGVPDSIHLQLRNYLYSYEFPVINDFIWQTNVHKWQPGTTRYSHGKTANVLLTDA</sequence>